<dbReference type="RefSeq" id="WP_162663642.1">
    <property type="nucleotide sequence ID" value="NZ_CP048020.1"/>
</dbReference>
<accession>A0A6P1Y1B2</accession>
<proteinExistence type="predicted"/>
<organism evidence="2 3">
    <name type="scientific">Treponema vincentii</name>
    <dbReference type="NCBI Taxonomy" id="69710"/>
    <lineage>
        <taxon>Bacteria</taxon>
        <taxon>Pseudomonadati</taxon>
        <taxon>Spirochaetota</taxon>
        <taxon>Spirochaetia</taxon>
        <taxon>Spirochaetales</taxon>
        <taxon>Treponemataceae</taxon>
        <taxon>Treponema</taxon>
    </lineage>
</organism>
<dbReference type="EMBL" id="CP048020">
    <property type="protein sequence ID" value="QHX43314.1"/>
    <property type="molecule type" value="Genomic_DNA"/>
</dbReference>
<dbReference type="AlphaFoldDB" id="A0A6P1Y1B2"/>
<protein>
    <submittedName>
        <fullName evidence="2">Uncharacterized protein</fullName>
    </submittedName>
</protein>
<reference evidence="2 3" key="1">
    <citation type="submission" date="2020-01" db="EMBL/GenBank/DDBJ databases">
        <title>Complete genome sequence of a human oral phylogroup 1 Treponema sp. strain ATCC 700766, originally isolated from periodontitis dental plaque.</title>
        <authorList>
            <person name="Chan Y."/>
            <person name="Huo Y.-B."/>
            <person name="Yu X.-L."/>
            <person name="Zeng H."/>
            <person name="Leung W.-K."/>
            <person name="Watt R.M."/>
        </authorList>
    </citation>
    <scope>NUCLEOTIDE SEQUENCE [LARGE SCALE GENOMIC DNA]</scope>
    <source>
        <strain evidence="2 3">OMZ 804</strain>
    </source>
</reference>
<feature type="transmembrane region" description="Helical" evidence="1">
    <location>
        <begin position="42"/>
        <end position="58"/>
    </location>
</feature>
<name>A0A6P1Y1B2_9SPIR</name>
<keyword evidence="1" id="KW-1133">Transmembrane helix</keyword>
<evidence type="ECO:0000256" key="1">
    <source>
        <dbReference type="SAM" id="Phobius"/>
    </source>
</evidence>
<dbReference type="KEGG" id="trz:GWP43_07490"/>
<evidence type="ECO:0000313" key="2">
    <source>
        <dbReference type="EMBL" id="QHX43314.1"/>
    </source>
</evidence>
<gene>
    <name evidence="2" type="ORF">GWP43_07490</name>
</gene>
<dbReference type="Proteomes" id="UP000464374">
    <property type="component" value="Chromosome"/>
</dbReference>
<keyword evidence="1" id="KW-0472">Membrane</keyword>
<keyword evidence="1" id="KW-0812">Transmembrane</keyword>
<feature type="transmembrane region" description="Helical" evidence="1">
    <location>
        <begin position="12"/>
        <end position="36"/>
    </location>
</feature>
<evidence type="ECO:0000313" key="3">
    <source>
        <dbReference type="Proteomes" id="UP000464374"/>
    </source>
</evidence>
<sequence length="60" mass="6364">MSGTGSKICGLILIIISIFLLLGGLYLPAAVIPVWILRGLDIAGLILLAVGIVMYKVLKR</sequence>